<organism evidence="2 3">
    <name type="scientific">Candidatus Magasanikbacteria bacterium RIFOXYD2_FULL_41_14</name>
    <dbReference type="NCBI Taxonomy" id="1798709"/>
    <lineage>
        <taxon>Bacteria</taxon>
        <taxon>Candidatus Magasanikiibacteriota</taxon>
    </lineage>
</organism>
<sequence length="92" mass="10092">MAGNNIAIDSGLSPTGQDIDAEHASQKTIALTRKGLEALGLDGQVTPEELRHWARMSAEDLEAKFAKIQQLADQGDENAKNTLKQLSEFWEK</sequence>
<dbReference type="AlphaFoldDB" id="A0A1F6PCH2"/>
<gene>
    <name evidence="2" type="ORF">A2538_03300</name>
</gene>
<proteinExistence type="predicted"/>
<dbReference type="Proteomes" id="UP000178254">
    <property type="component" value="Unassembled WGS sequence"/>
</dbReference>
<accession>A0A1F6PCH2</accession>
<reference evidence="2 3" key="1">
    <citation type="journal article" date="2016" name="Nat. Commun.">
        <title>Thousands of microbial genomes shed light on interconnected biogeochemical processes in an aquifer system.</title>
        <authorList>
            <person name="Anantharaman K."/>
            <person name="Brown C.T."/>
            <person name="Hug L.A."/>
            <person name="Sharon I."/>
            <person name="Castelle C.J."/>
            <person name="Probst A.J."/>
            <person name="Thomas B.C."/>
            <person name="Singh A."/>
            <person name="Wilkins M.J."/>
            <person name="Karaoz U."/>
            <person name="Brodie E.L."/>
            <person name="Williams K.H."/>
            <person name="Hubbard S.S."/>
            <person name="Banfield J.F."/>
        </authorList>
    </citation>
    <scope>NUCLEOTIDE SEQUENCE [LARGE SCALE GENOMIC DNA]</scope>
</reference>
<dbReference type="STRING" id="1798709.A2538_03300"/>
<dbReference type="EMBL" id="MFRE01000019">
    <property type="protein sequence ID" value="OGH93862.1"/>
    <property type="molecule type" value="Genomic_DNA"/>
</dbReference>
<feature type="region of interest" description="Disordered" evidence="1">
    <location>
        <begin position="1"/>
        <end position="24"/>
    </location>
</feature>
<name>A0A1F6PCH2_9BACT</name>
<evidence type="ECO:0000313" key="3">
    <source>
        <dbReference type="Proteomes" id="UP000178254"/>
    </source>
</evidence>
<protein>
    <submittedName>
        <fullName evidence="2">Uncharacterized protein</fullName>
    </submittedName>
</protein>
<evidence type="ECO:0000256" key="1">
    <source>
        <dbReference type="SAM" id="MobiDB-lite"/>
    </source>
</evidence>
<comment type="caution">
    <text evidence="2">The sequence shown here is derived from an EMBL/GenBank/DDBJ whole genome shotgun (WGS) entry which is preliminary data.</text>
</comment>
<evidence type="ECO:0000313" key="2">
    <source>
        <dbReference type="EMBL" id="OGH93862.1"/>
    </source>
</evidence>